<keyword evidence="2" id="KW-0812">Transmembrane</keyword>
<keyword evidence="5" id="KW-1185">Reference proteome</keyword>
<dbReference type="Proteomes" id="UP000010301">
    <property type="component" value="Unassembled WGS sequence"/>
</dbReference>
<accession>C0W0P3</accession>
<dbReference type="EMBL" id="ACFG01000030">
    <property type="protein sequence ID" value="EEH63617.1"/>
    <property type="molecule type" value="Genomic_DNA"/>
</dbReference>
<feature type="domain" description="CshA" evidence="3">
    <location>
        <begin position="1"/>
        <end position="113"/>
    </location>
</feature>
<dbReference type="RefSeq" id="WP_006546409.1">
    <property type="nucleotide sequence ID" value="NZ_DS999543.1"/>
</dbReference>
<comment type="caution">
    <text evidence="4">The sequence shown here is derived from an EMBL/GenBank/DDBJ whole genome shotgun (WGS) entry which is preliminary data.</text>
</comment>
<keyword evidence="2" id="KW-1133">Transmembrane helix</keyword>
<feature type="transmembrane region" description="Helical" evidence="2">
    <location>
        <begin position="258"/>
        <end position="278"/>
    </location>
</feature>
<keyword evidence="2" id="KW-0472">Membrane</keyword>
<evidence type="ECO:0000259" key="3">
    <source>
        <dbReference type="Pfam" id="PF19076"/>
    </source>
</evidence>
<dbReference type="HOGENOM" id="CLU_974854_0_0_11"/>
<dbReference type="STRING" id="525245.HMPREF0044_0636"/>
<evidence type="ECO:0000256" key="2">
    <source>
        <dbReference type="SAM" id="Phobius"/>
    </source>
</evidence>
<evidence type="ECO:0000313" key="5">
    <source>
        <dbReference type="Proteomes" id="UP000010301"/>
    </source>
</evidence>
<feature type="non-terminal residue" evidence="4">
    <location>
        <position position="1"/>
    </location>
</feature>
<dbReference type="NCBIfam" id="TIGR04225">
    <property type="entry name" value="CshA_fibril_rpt"/>
    <property type="match status" value="2"/>
</dbReference>
<dbReference type="InterPro" id="IPR026395">
    <property type="entry name" value="CshA_fibril"/>
</dbReference>
<feature type="region of interest" description="Disordered" evidence="1">
    <location>
        <begin position="1"/>
        <end position="91"/>
    </location>
</feature>
<evidence type="ECO:0000256" key="1">
    <source>
        <dbReference type="SAM" id="MobiDB-lite"/>
    </source>
</evidence>
<evidence type="ECO:0000313" key="4">
    <source>
        <dbReference type="EMBL" id="EEH63617.1"/>
    </source>
</evidence>
<feature type="domain" description="CshA" evidence="3">
    <location>
        <begin position="116"/>
        <end position="227"/>
    </location>
</feature>
<dbReference type="AlphaFoldDB" id="C0W0P3"/>
<protein>
    <submittedName>
        <fullName evidence="4">LPXTG-motif cell wall anchor domain protein</fullName>
    </submittedName>
</protein>
<dbReference type="Pfam" id="PF19076">
    <property type="entry name" value="CshA_repeat"/>
    <property type="match status" value="2"/>
</dbReference>
<organism evidence="4 5">
    <name type="scientific">Gleimia coleocanis DSM 15436</name>
    <dbReference type="NCBI Taxonomy" id="525245"/>
    <lineage>
        <taxon>Bacteria</taxon>
        <taxon>Bacillati</taxon>
        <taxon>Actinomycetota</taxon>
        <taxon>Actinomycetes</taxon>
        <taxon>Actinomycetales</taxon>
        <taxon>Actinomycetaceae</taxon>
        <taxon>Gleimia</taxon>
    </lineage>
</organism>
<feature type="compositionally biased region" description="Polar residues" evidence="1">
    <location>
        <begin position="1"/>
        <end position="25"/>
    </location>
</feature>
<proteinExistence type="predicted"/>
<gene>
    <name evidence="4" type="ORF">HMPREF0044_0636</name>
</gene>
<reference evidence="4 5" key="1">
    <citation type="submission" date="2009-01" db="EMBL/GenBank/DDBJ databases">
        <authorList>
            <person name="Qin X."/>
            <person name="Bachman B."/>
            <person name="Battles P."/>
            <person name="Bell A."/>
            <person name="Bess C."/>
            <person name="Bickham C."/>
            <person name="Chaboub L."/>
            <person name="Chen D."/>
            <person name="Coyle M."/>
            <person name="Deiros D.R."/>
            <person name="Dinh H."/>
            <person name="Forbes L."/>
            <person name="Fowler G."/>
            <person name="Francisco L."/>
            <person name="Fu Q."/>
            <person name="Gubbala S."/>
            <person name="Hale W."/>
            <person name="Han Y."/>
            <person name="Hemphill L."/>
            <person name="Highlander S.K."/>
            <person name="Hirani K."/>
            <person name="Hogues M."/>
            <person name="Jackson L."/>
            <person name="Jakkamsetti A."/>
            <person name="Javaid M."/>
            <person name="Jiang H."/>
            <person name="Korchina V."/>
            <person name="Kovar C."/>
            <person name="Lara F."/>
            <person name="Lee S."/>
            <person name="Mata R."/>
            <person name="Mathew T."/>
            <person name="Moen C."/>
            <person name="Morales K."/>
            <person name="Munidasa M."/>
            <person name="Nazareth L."/>
            <person name="Ngo R."/>
            <person name="Nguyen L."/>
            <person name="Okwuonu G."/>
            <person name="Ongeri F."/>
            <person name="Patil S."/>
            <person name="Petrosino J."/>
            <person name="Pham C."/>
            <person name="Pham P."/>
            <person name="Pu L.-L."/>
            <person name="Puazo M."/>
            <person name="Raj R."/>
            <person name="Reid J."/>
            <person name="Rouhana J."/>
            <person name="Saada N."/>
            <person name="Shang Y."/>
            <person name="Simmons D."/>
            <person name="Thornton R."/>
            <person name="Warren J."/>
            <person name="Weissenberger G."/>
            <person name="Zhang J."/>
            <person name="Zhang L."/>
            <person name="Zhou C."/>
            <person name="Zhu D."/>
            <person name="Muzny D."/>
            <person name="Worley K."/>
            <person name="Gibbs R."/>
        </authorList>
    </citation>
    <scope>NUCLEOTIDE SEQUENCE [LARGE SCALE GENOMIC DNA]</scope>
    <source>
        <strain evidence="4 5">DSM 15436</strain>
    </source>
</reference>
<sequence length="285" mass="30490">TPTGETVTTVGNLNEDQEGTPTFTNGFPDRTPLVPSSENPVKLIDPETGDPTDKTEIPALENGEPVGTYKINPETGKVTFTPNQDYAGTPDPAEVVLKDKNGTPAYGKYIPTVIPPKPTGDRVTTTDEVNKVQKGTPTFMNGNGTPQVPSAENPAKFIDPETGDPTDKTEIPALKDGEPVGTYQINPLTGEVTFTPKKDFVGTPDKVEVQILDKWKNPVRSEYQPTVTPKKPVKPNTVVPMKPADPVKPKLANTGVNGVLNISVIALLMAAVGTLAVATRRRETK</sequence>
<name>C0W0P3_9ACTO</name>